<protein>
    <submittedName>
        <fullName evidence="1">Uncharacterized protein</fullName>
    </submittedName>
</protein>
<dbReference type="EMBL" id="MZ501080">
    <property type="protein sequence ID" value="QXV80848.1"/>
    <property type="molecule type" value="Genomic_DNA"/>
</dbReference>
<keyword evidence="2" id="KW-1185">Reference proteome</keyword>
<reference evidence="1" key="1">
    <citation type="journal article" date="2021" name="PLoS Biol.">
        <title>Systematic exploration of Escherichia coli phage-host interactions with the BASEL phage collection.</title>
        <authorList>
            <person name="Maffei E."/>
            <person name="Shaidullina A."/>
            <person name="Burkolter M."/>
            <person name="Heyer Y."/>
            <person name="Estermann F."/>
            <person name="Druelle V."/>
            <person name="Sauer P."/>
            <person name="Willi L."/>
            <person name="Michaelis S."/>
            <person name="Hilbi H."/>
            <person name="Thaler D.S."/>
            <person name="Harms A."/>
        </authorList>
    </citation>
    <scope>NUCLEOTIDE SEQUENCE</scope>
    <source>
        <strain evidence="1">Bas02</strain>
    </source>
</reference>
<organism evidence="1 2">
    <name type="scientific">Escherichia phage JeanPiccard</name>
    <dbReference type="NCBI Taxonomy" id="2851955"/>
    <lineage>
        <taxon>Viruses</taxon>
        <taxon>Duplodnaviria</taxon>
        <taxon>Heunggongvirae</taxon>
        <taxon>Uroviricota</taxon>
        <taxon>Caudoviricetes</taxon>
        <taxon>Drexlerviridae</taxon>
        <taxon>Braunvirinae</taxon>
    </lineage>
</organism>
<gene>
    <name evidence="1" type="ORF">bas02_0083</name>
</gene>
<accession>A0AAE8B1V2</accession>
<evidence type="ECO:0000313" key="1">
    <source>
        <dbReference type="EMBL" id="QXV80848.1"/>
    </source>
</evidence>
<proteinExistence type="predicted"/>
<dbReference type="Proteomes" id="UP000828140">
    <property type="component" value="Segment"/>
</dbReference>
<evidence type="ECO:0000313" key="2">
    <source>
        <dbReference type="Proteomes" id="UP000828140"/>
    </source>
</evidence>
<name>A0AAE8B1V2_9CAUD</name>
<sequence length="25" mass="2737">MNSAGSTVGKYFYFDSAGAREDYIS</sequence>